<accession>A0A381TE28</accession>
<dbReference type="Gene3D" id="1.20.140.10">
    <property type="entry name" value="Butyryl-CoA Dehydrogenase, subunit A, domain 3"/>
    <property type="match status" value="1"/>
</dbReference>
<dbReference type="SUPFAM" id="SSF47203">
    <property type="entry name" value="Acyl-CoA dehydrogenase C-terminal domain-like"/>
    <property type="match status" value="1"/>
</dbReference>
<feature type="non-terminal residue" evidence="2">
    <location>
        <position position="1"/>
    </location>
</feature>
<organism evidence="2">
    <name type="scientific">marine metagenome</name>
    <dbReference type="NCBI Taxonomy" id="408172"/>
    <lineage>
        <taxon>unclassified sequences</taxon>
        <taxon>metagenomes</taxon>
        <taxon>ecological metagenomes</taxon>
    </lineage>
</organism>
<dbReference type="GO" id="GO:0016627">
    <property type="term" value="F:oxidoreductase activity, acting on the CH-CH group of donors"/>
    <property type="evidence" value="ECO:0007669"/>
    <property type="project" value="InterPro"/>
</dbReference>
<evidence type="ECO:0000256" key="1">
    <source>
        <dbReference type="SAM" id="MobiDB-lite"/>
    </source>
</evidence>
<dbReference type="InterPro" id="IPR036250">
    <property type="entry name" value="AcylCo_DH-like_C"/>
</dbReference>
<protein>
    <submittedName>
        <fullName evidence="2">Uncharacterized protein</fullName>
    </submittedName>
</protein>
<feature type="region of interest" description="Disordered" evidence="1">
    <location>
        <begin position="72"/>
        <end position="99"/>
    </location>
</feature>
<name>A0A381TE28_9ZZZZ</name>
<sequence length="99" mass="10591">PDECEADAVRTMHLAKDAVLSIPYEGFDLVGARACHERYPLGQMMRDARTFTLHFRDDLYVERLAQLALGNGFSAKGGRGGSTPFEEGSGATAQATAGA</sequence>
<proteinExistence type="predicted"/>
<dbReference type="AlphaFoldDB" id="A0A381TE28"/>
<gene>
    <name evidence="2" type="ORF">METZ01_LOCUS66615</name>
</gene>
<feature type="compositionally biased region" description="Low complexity" evidence="1">
    <location>
        <begin position="90"/>
        <end position="99"/>
    </location>
</feature>
<dbReference type="EMBL" id="UINC01004360">
    <property type="protein sequence ID" value="SVA13761.1"/>
    <property type="molecule type" value="Genomic_DNA"/>
</dbReference>
<reference evidence="2" key="1">
    <citation type="submission" date="2018-05" db="EMBL/GenBank/DDBJ databases">
        <authorList>
            <person name="Lanie J.A."/>
            <person name="Ng W.-L."/>
            <person name="Kazmierczak K.M."/>
            <person name="Andrzejewski T.M."/>
            <person name="Davidsen T.M."/>
            <person name="Wayne K.J."/>
            <person name="Tettelin H."/>
            <person name="Glass J.I."/>
            <person name="Rusch D."/>
            <person name="Podicherti R."/>
            <person name="Tsui H.-C.T."/>
            <person name="Winkler M.E."/>
        </authorList>
    </citation>
    <scope>NUCLEOTIDE SEQUENCE</scope>
</reference>
<evidence type="ECO:0000313" key="2">
    <source>
        <dbReference type="EMBL" id="SVA13761.1"/>
    </source>
</evidence>